<reference evidence="8 9" key="1">
    <citation type="journal article" date="2017" name="Water Res.">
        <title>Discovery and metagenomic analysis of an anammox bacterial enrichment related to Candidatus "Brocadia caroliniensis" in a full-scale glycerol-fed nitritation-denitritation separate centrate treatment process.</title>
        <authorList>
            <person name="Park H."/>
            <person name="Brotto A.C."/>
            <person name="van Loosdrecht M.C."/>
            <person name="Chandran K."/>
        </authorList>
    </citation>
    <scope>NUCLEOTIDE SEQUENCE [LARGE SCALE GENOMIC DNA]</scope>
    <source>
        <strain evidence="8">26THWARD</strain>
    </source>
</reference>
<comment type="subcellular location">
    <subcellularLocation>
        <location evidence="4">Cytoplasm</location>
    </subcellularLocation>
</comment>
<organism evidence="8 9">
    <name type="scientific">Candidatus Brocadia carolinensis</name>
    <dbReference type="NCBI Taxonomy" id="1004156"/>
    <lineage>
        <taxon>Bacteria</taxon>
        <taxon>Pseudomonadati</taxon>
        <taxon>Planctomycetota</taxon>
        <taxon>Candidatus Brocadiia</taxon>
        <taxon>Candidatus Brocadiales</taxon>
        <taxon>Candidatus Brocadiaceae</taxon>
        <taxon>Candidatus Brocadia</taxon>
    </lineage>
</organism>
<protein>
    <recommendedName>
        <fullName evidence="4 5">Translation initiation factor IF-3</fullName>
    </recommendedName>
</protein>
<dbReference type="InterPro" id="IPR036788">
    <property type="entry name" value="T_IF-3_C_sf"/>
</dbReference>
<evidence type="ECO:0000256" key="3">
    <source>
        <dbReference type="ARBA" id="ARBA00022917"/>
    </source>
</evidence>
<feature type="domain" description="Translation initiation factor 3 C-terminal" evidence="6">
    <location>
        <begin position="82"/>
        <end position="167"/>
    </location>
</feature>
<evidence type="ECO:0000313" key="9">
    <source>
        <dbReference type="Proteomes" id="UP000189681"/>
    </source>
</evidence>
<dbReference type="Gene3D" id="3.10.20.80">
    <property type="entry name" value="Translation initiation factor 3 (IF-3), N-terminal domain"/>
    <property type="match status" value="1"/>
</dbReference>
<dbReference type="InterPro" id="IPR019815">
    <property type="entry name" value="Translation_initiation_fac_3_C"/>
</dbReference>
<comment type="function">
    <text evidence="4">IF-3 binds to the 30S ribosomal subunit and shifts the equilibrium between 70S ribosomes and their 50S and 30S subunits in favor of the free subunits, thus enhancing the availability of 30S subunits on which protein synthesis initiation begins.</text>
</comment>
<comment type="caution">
    <text evidence="8">The sequence shown here is derived from an EMBL/GenBank/DDBJ whole genome shotgun (WGS) entry which is preliminary data.</text>
</comment>
<dbReference type="FunFam" id="3.10.20.80:FF:000001">
    <property type="entry name" value="Translation initiation factor IF-3"/>
    <property type="match status" value="1"/>
</dbReference>
<dbReference type="InterPro" id="IPR019814">
    <property type="entry name" value="Translation_initiation_fac_3_N"/>
</dbReference>
<proteinExistence type="inferred from homology"/>
<sequence length="167" mass="19330">MYISQELRINERIRSSTVRLIDENGVQVGVISKEEAIAKARAVELDLVEVAPDATPPVCRILNYGKFKYKQKKKSHQKQHVVQLKELRLRPKTGEHDIQTKIRQARKFLENKDRVLFSIMFKGRERAHTELGESILKQISDALEDIAKVEKEKISDERRMGIILSPK</sequence>
<dbReference type="PANTHER" id="PTHR10938">
    <property type="entry name" value="TRANSLATION INITIATION FACTOR IF-3"/>
    <property type="match status" value="1"/>
</dbReference>
<dbReference type="SUPFAM" id="SSF55200">
    <property type="entry name" value="Translation initiation factor IF3, C-terminal domain"/>
    <property type="match status" value="1"/>
</dbReference>
<dbReference type="STRING" id="1004156.AYP45_01615"/>
<gene>
    <name evidence="4" type="primary">infC</name>
    <name evidence="8" type="ORF">AYP45_01615</name>
</gene>
<dbReference type="GO" id="GO:0043022">
    <property type="term" value="F:ribosome binding"/>
    <property type="evidence" value="ECO:0007669"/>
    <property type="project" value="UniProtKB-ARBA"/>
</dbReference>
<dbReference type="InterPro" id="IPR036787">
    <property type="entry name" value="T_IF-3_N_sf"/>
</dbReference>
<evidence type="ECO:0000259" key="7">
    <source>
        <dbReference type="Pfam" id="PF05198"/>
    </source>
</evidence>
<dbReference type="PANTHER" id="PTHR10938:SF0">
    <property type="entry name" value="TRANSLATION INITIATION FACTOR IF-3, MITOCHONDRIAL"/>
    <property type="match status" value="1"/>
</dbReference>
<keyword evidence="2 4" id="KW-0396">Initiation factor</keyword>
<dbReference type="Gene3D" id="3.30.110.10">
    <property type="entry name" value="Translation initiation factor 3 (IF-3), C-terminal domain"/>
    <property type="match status" value="1"/>
</dbReference>
<name>A0A1V4AXL4_9BACT</name>
<dbReference type="Pfam" id="PF05198">
    <property type="entry name" value="IF3_N"/>
    <property type="match status" value="1"/>
</dbReference>
<dbReference type="GO" id="GO:0016020">
    <property type="term" value="C:membrane"/>
    <property type="evidence" value="ECO:0007669"/>
    <property type="project" value="TreeGrafter"/>
</dbReference>
<evidence type="ECO:0000313" key="8">
    <source>
        <dbReference type="EMBL" id="OOP57749.1"/>
    </source>
</evidence>
<comment type="similarity">
    <text evidence="1 4">Belongs to the IF-3 family.</text>
</comment>
<keyword evidence="4" id="KW-0963">Cytoplasm</keyword>
<dbReference type="SUPFAM" id="SSF54364">
    <property type="entry name" value="Translation initiation factor IF3, N-terminal domain"/>
    <property type="match status" value="1"/>
</dbReference>
<evidence type="ECO:0000256" key="2">
    <source>
        <dbReference type="ARBA" id="ARBA00022540"/>
    </source>
</evidence>
<dbReference type="Pfam" id="PF00707">
    <property type="entry name" value="IF3_C"/>
    <property type="match status" value="1"/>
</dbReference>
<evidence type="ECO:0000256" key="1">
    <source>
        <dbReference type="ARBA" id="ARBA00005439"/>
    </source>
</evidence>
<dbReference type="EMBL" id="AYTS01000016">
    <property type="protein sequence ID" value="OOP57749.1"/>
    <property type="molecule type" value="Genomic_DNA"/>
</dbReference>
<dbReference type="AlphaFoldDB" id="A0A1V4AXL4"/>
<evidence type="ECO:0000259" key="6">
    <source>
        <dbReference type="Pfam" id="PF00707"/>
    </source>
</evidence>
<dbReference type="HAMAP" id="MF_00080">
    <property type="entry name" value="IF_3"/>
    <property type="match status" value="1"/>
</dbReference>
<dbReference type="NCBIfam" id="TIGR00168">
    <property type="entry name" value="infC"/>
    <property type="match status" value="1"/>
</dbReference>
<keyword evidence="3 4" id="KW-0648">Protein biosynthesis</keyword>
<dbReference type="FunFam" id="3.30.110.10:FF:000001">
    <property type="entry name" value="Translation initiation factor IF-3"/>
    <property type="match status" value="1"/>
</dbReference>
<comment type="subunit">
    <text evidence="4">Monomer.</text>
</comment>
<evidence type="ECO:0000256" key="5">
    <source>
        <dbReference type="NCBIfam" id="TIGR00168"/>
    </source>
</evidence>
<feature type="domain" description="Translation initiation factor 3 N-terminal" evidence="7">
    <location>
        <begin position="9"/>
        <end position="77"/>
    </location>
</feature>
<dbReference type="Proteomes" id="UP000189681">
    <property type="component" value="Unassembled WGS sequence"/>
</dbReference>
<dbReference type="InterPro" id="IPR001288">
    <property type="entry name" value="Translation_initiation_fac_3"/>
</dbReference>
<evidence type="ECO:0000256" key="4">
    <source>
        <dbReference type="HAMAP-Rule" id="MF_00080"/>
    </source>
</evidence>
<dbReference type="GO" id="GO:0005829">
    <property type="term" value="C:cytosol"/>
    <property type="evidence" value="ECO:0007669"/>
    <property type="project" value="TreeGrafter"/>
</dbReference>
<accession>A0A1V4AXL4</accession>
<dbReference type="GO" id="GO:0003743">
    <property type="term" value="F:translation initiation factor activity"/>
    <property type="evidence" value="ECO:0007669"/>
    <property type="project" value="UniProtKB-UniRule"/>
</dbReference>
<dbReference type="GO" id="GO:0032790">
    <property type="term" value="P:ribosome disassembly"/>
    <property type="evidence" value="ECO:0007669"/>
    <property type="project" value="TreeGrafter"/>
</dbReference>